<evidence type="ECO:0000256" key="5">
    <source>
        <dbReference type="ARBA" id="ARBA00023136"/>
    </source>
</evidence>
<dbReference type="InterPro" id="IPR007156">
    <property type="entry name" value="MamQ_LemA"/>
</dbReference>
<comment type="caution">
    <text evidence="6">The sequence shown here is derived from an EMBL/GenBank/DDBJ whole genome shotgun (WGS) entry which is preliminary data.</text>
</comment>
<proteinExistence type="inferred from homology"/>
<dbReference type="EMBL" id="JACOSL010000013">
    <property type="protein sequence ID" value="MBI1755859.1"/>
    <property type="molecule type" value="Genomic_DNA"/>
</dbReference>
<protein>
    <submittedName>
        <fullName evidence="6">LemA family protein</fullName>
    </submittedName>
</protein>
<dbReference type="InterPro" id="IPR023353">
    <property type="entry name" value="LemA-like_dom_sf"/>
</dbReference>
<keyword evidence="4" id="KW-1133">Transmembrane helix</keyword>
<sequence length="165" mass="18681">MSYNRLVQLRQETSNAFAQIDVQLKRRYDLIPNLVESVKGYMKFEQETLEKVIQARNMAVGAQSVKEKAAAEGAVSSALTGFFAIAEAYPDLKANTNMLSLMEELKGTENKISFARQYYNDMVTLYNTKIEVFPSSIFANMGGFRPKELFEVEAPVEREAVKVQF</sequence>
<dbReference type="AlphaFoldDB" id="A0A931LTF7"/>
<dbReference type="SUPFAM" id="SSF140478">
    <property type="entry name" value="LemA-like"/>
    <property type="match status" value="1"/>
</dbReference>
<evidence type="ECO:0000313" key="6">
    <source>
        <dbReference type="EMBL" id="MBI1755859.1"/>
    </source>
</evidence>
<dbReference type="PANTHER" id="PTHR34478">
    <property type="entry name" value="PROTEIN LEMA"/>
    <property type="match status" value="1"/>
</dbReference>
<evidence type="ECO:0000256" key="1">
    <source>
        <dbReference type="ARBA" id="ARBA00004167"/>
    </source>
</evidence>
<comment type="similarity">
    <text evidence="2">Belongs to the LemA family.</text>
</comment>
<reference evidence="6" key="1">
    <citation type="submission" date="2020-07" db="EMBL/GenBank/DDBJ databases">
        <title>Huge and variable diversity of episymbiotic CPR bacteria and DPANN archaea in groundwater ecosystems.</title>
        <authorList>
            <person name="He C.Y."/>
            <person name="Keren R."/>
            <person name="Whittaker M."/>
            <person name="Farag I.F."/>
            <person name="Doudna J."/>
            <person name="Cate J.H.D."/>
            <person name="Banfield J.F."/>
        </authorList>
    </citation>
    <scope>NUCLEOTIDE SEQUENCE</scope>
    <source>
        <strain evidence="6">NC_groundwater_17_Pr7_B-0.1um_64_12</strain>
    </source>
</reference>
<dbReference type="Pfam" id="PF04011">
    <property type="entry name" value="LemA"/>
    <property type="match status" value="1"/>
</dbReference>
<comment type="subcellular location">
    <subcellularLocation>
        <location evidence="1">Membrane</location>
        <topology evidence="1">Single-pass membrane protein</topology>
    </subcellularLocation>
</comment>
<evidence type="ECO:0000256" key="2">
    <source>
        <dbReference type="ARBA" id="ARBA00008854"/>
    </source>
</evidence>
<dbReference type="GO" id="GO:0016020">
    <property type="term" value="C:membrane"/>
    <property type="evidence" value="ECO:0007669"/>
    <property type="project" value="UniProtKB-SubCell"/>
</dbReference>
<keyword evidence="5" id="KW-0472">Membrane</keyword>
<dbReference type="PANTHER" id="PTHR34478:SF2">
    <property type="entry name" value="MEMBRANE PROTEIN"/>
    <property type="match status" value="1"/>
</dbReference>
<evidence type="ECO:0000313" key="7">
    <source>
        <dbReference type="Proteomes" id="UP000727962"/>
    </source>
</evidence>
<accession>A0A931LTF7</accession>
<organism evidence="6 7">
    <name type="scientific">Fimbriimonas ginsengisoli</name>
    <dbReference type="NCBI Taxonomy" id="1005039"/>
    <lineage>
        <taxon>Bacteria</taxon>
        <taxon>Bacillati</taxon>
        <taxon>Armatimonadota</taxon>
        <taxon>Fimbriimonadia</taxon>
        <taxon>Fimbriimonadales</taxon>
        <taxon>Fimbriimonadaceae</taxon>
        <taxon>Fimbriimonas</taxon>
    </lineage>
</organism>
<evidence type="ECO:0000256" key="4">
    <source>
        <dbReference type="ARBA" id="ARBA00022989"/>
    </source>
</evidence>
<dbReference type="Gene3D" id="1.20.1440.20">
    <property type="entry name" value="LemA-like domain"/>
    <property type="match status" value="1"/>
</dbReference>
<keyword evidence="3" id="KW-0812">Transmembrane</keyword>
<evidence type="ECO:0000256" key="3">
    <source>
        <dbReference type="ARBA" id="ARBA00022692"/>
    </source>
</evidence>
<name>A0A931LTF7_FIMGI</name>
<dbReference type="Proteomes" id="UP000727962">
    <property type="component" value="Unassembled WGS sequence"/>
</dbReference>
<gene>
    <name evidence="6" type="ORF">HYR64_01975</name>
</gene>